<dbReference type="Proteomes" id="UP001523528">
    <property type="component" value="Unassembled WGS sequence"/>
</dbReference>
<feature type="transmembrane region" description="Helical" evidence="13">
    <location>
        <begin position="6"/>
        <end position="27"/>
    </location>
</feature>
<evidence type="ECO:0000256" key="9">
    <source>
        <dbReference type="ARBA" id="ARBA00022989"/>
    </source>
</evidence>
<evidence type="ECO:0000256" key="7">
    <source>
        <dbReference type="ARBA" id="ARBA00022857"/>
    </source>
</evidence>
<name>A0ABT1EYA9_9PROT</name>
<reference evidence="15 16" key="1">
    <citation type="submission" date="2022-06" db="EMBL/GenBank/DDBJ databases">
        <title>Acetobacer genomes from food samples.</title>
        <authorList>
            <person name="Sombolestani A."/>
        </authorList>
    </citation>
    <scope>NUCLEOTIDE SEQUENCE [LARGE SCALE GENOMIC DNA]</scope>
    <source>
        <strain evidence="15 16">R-83285</strain>
    </source>
</reference>
<dbReference type="EC" id="7.1.1.1" evidence="3"/>
<keyword evidence="10" id="KW-0520">NAD</keyword>
<gene>
    <name evidence="15" type="ORF">NKW50_04915</name>
</gene>
<keyword evidence="16" id="KW-1185">Reference proteome</keyword>
<keyword evidence="11 13" id="KW-0472">Membrane</keyword>
<feature type="transmembrane region" description="Helical" evidence="13">
    <location>
        <begin position="65"/>
        <end position="87"/>
    </location>
</feature>
<sequence>MMDSVTSMTFIIALYIFMLAAFTGYVVISRVPSILHTPLMSGSNFIHGIVVVGALDALFNATTLTGQIIGFVGVFLGAGNVMGGYVVTDRMLAMFRPSQKQTPEKKGQQ</sequence>
<evidence type="ECO:0000256" key="8">
    <source>
        <dbReference type="ARBA" id="ARBA00022967"/>
    </source>
</evidence>
<organism evidence="15 16">
    <name type="scientific">Acetobacter lambici</name>
    <dbReference type="NCBI Taxonomy" id="1332824"/>
    <lineage>
        <taxon>Bacteria</taxon>
        <taxon>Pseudomonadati</taxon>
        <taxon>Pseudomonadota</taxon>
        <taxon>Alphaproteobacteria</taxon>
        <taxon>Acetobacterales</taxon>
        <taxon>Acetobacteraceae</taxon>
        <taxon>Acetobacter</taxon>
    </lineage>
</organism>
<dbReference type="Pfam" id="PF12769">
    <property type="entry name" value="PNTB_4TM"/>
    <property type="match status" value="1"/>
</dbReference>
<feature type="transmembrane region" description="Helical" evidence="13">
    <location>
        <begin position="39"/>
        <end position="59"/>
    </location>
</feature>
<accession>A0ABT1EYA9</accession>
<evidence type="ECO:0000259" key="14">
    <source>
        <dbReference type="Pfam" id="PF12769"/>
    </source>
</evidence>
<feature type="domain" description="NAD(P) transhydrogenase alpha subunit C-terminal" evidence="14">
    <location>
        <begin position="14"/>
        <end position="96"/>
    </location>
</feature>
<evidence type="ECO:0000313" key="15">
    <source>
        <dbReference type="EMBL" id="MCP1257932.1"/>
    </source>
</evidence>
<evidence type="ECO:0000256" key="13">
    <source>
        <dbReference type="SAM" id="Phobius"/>
    </source>
</evidence>
<evidence type="ECO:0000313" key="16">
    <source>
        <dbReference type="Proteomes" id="UP001523528"/>
    </source>
</evidence>
<comment type="function">
    <text evidence="1">The transhydrogenation between NADH and NADP is coupled to respiration and ATP hydrolysis and functions as a proton pump across the membrane.</text>
</comment>
<dbReference type="InterPro" id="IPR024605">
    <property type="entry name" value="NADP_transhyd_a_C"/>
</dbReference>
<dbReference type="PANTHER" id="PTHR10160:SF19">
    <property type="entry name" value="PROTON-TRANSLOCATING NAD(P)(+) TRANSHYDROGENASE"/>
    <property type="match status" value="1"/>
</dbReference>
<dbReference type="EMBL" id="JAMYZZ010000005">
    <property type="protein sequence ID" value="MCP1257932.1"/>
    <property type="molecule type" value="Genomic_DNA"/>
</dbReference>
<keyword evidence="4" id="KW-1003">Cell membrane</keyword>
<evidence type="ECO:0000256" key="2">
    <source>
        <dbReference type="ARBA" id="ARBA00004429"/>
    </source>
</evidence>
<keyword evidence="8" id="KW-1278">Translocase</keyword>
<evidence type="ECO:0000256" key="3">
    <source>
        <dbReference type="ARBA" id="ARBA00012943"/>
    </source>
</evidence>
<evidence type="ECO:0000256" key="6">
    <source>
        <dbReference type="ARBA" id="ARBA00022692"/>
    </source>
</evidence>
<dbReference type="PANTHER" id="PTHR10160">
    <property type="entry name" value="NAD(P) TRANSHYDROGENASE"/>
    <property type="match status" value="1"/>
</dbReference>
<protein>
    <recommendedName>
        <fullName evidence="3">proton-translocating NAD(P)(+) transhydrogenase</fullName>
        <ecNumber evidence="3">7.1.1.1</ecNumber>
    </recommendedName>
</protein>
<evidence type="ECO:0000256" key="10">
    <source>
        <dbReference type="ARBA" id="ARBA00023027"/>
    </source>
</evidence>
<evidence type="ECO:0000256" key="4">
    <source>
        <dbReference type="ARBA" id="ARBA00022475"/>
    </source>
</evidence>
<evidence type="ECO:0000256" key="1">
    <source>
        <dbReference type="ARBA" id="ARBA00003943"/>
    </source>
</evidence>
<evidence type="ECO:0000256" key="11">
    <source>
        <dbReference type="ARBA" id="ARBA00023136"/>
    </source>
</evidence>
<proteinExistence type="predicted"/>
<comment type="caution">
    <text evidence="15">The sequence shown here is derived from an EMBL/GenBank/DDBJ whole genome shotgun (WGS) entry which is preliminary data.</text>
</comment>
<comment type="catalytic activity">
    <reaction evidence="12">
        <text>NAD(+) + NADPH + H(+)(in) = NADH + NADP(+) + H(+)(out)</text>
        <dbReference type="Rhea" id="RHEA:47992"/>
        <dbReference type="ChEBI" id="CHEBI:15378"/>
        <dbReference type="ChEBI" id="CHEBI:57540"/>
        <dbReference type="ChEBI" id="CHEBI:57783"/>
        <dbReference type="ChEBI" id="CHEBI:57945"/>
        <dbReference type="ChEBI" id="CHEBI:58349"/>
        <dbReference type="EC" id="7.1.1.1"/>
    </reaction>
</comment>
<evidence type="ECO:0000256" key="5">
    <source>
        <dbReference type="ARBA" id="ARBA00022519"/>
    </source>
</evidence>
<comment type="subcellular location">
    <subcellularLocation>
        <location evidence="2">Cell inner membrane</location>
        <topology evidence="2">Multi-pass membrane protein</topology>
    </subcellularLocation>
</comment>
<keyword evidence="9 13" id="KW-1133">Transmembrane helix</keyword>
<evidence type="ECO:0000256" key="12">
    <source>
        <dbReference type="ARBA" id="ARBA00048202"/>
    </source>
</evidence>
<keyword evidence="6 13" id="KW-0812">Transmembrane</keyword>
<keyword evidence="5" id="KW-0997">Cell inner membrane</keyword>
<keyword evidence="7" id="KW-0521">NADP</keyword>